<evidence type="ECO:0000313" key="3">
    <source>
        <dbReference type="Proteomes" id="UP000554235"/>
    </source>
</evidence>
<reference evidence="2 3" key="1">
    <citation type="submission" date="2020-01" db="EMBL/GenBank/DDBJ databases">
        <title>Identification and distribution of gene clusters putatively required for synthesis of sphingolipid metabolism inhibitors in phylogenetically diverse species of the filamentous fungus Fusarium.</title>
        <authorList>
            <person name="Kim H.-S."/>
            <person name="Busman M."/>
            <person name="Brown D.W."/>
            <person name="Divon H."/>
            <person name="Uhlig S."/>
            <person name="Proctor R.H."/>
        </authorList>
    </citation>
    <scope>NUCLEOTIDE SEQUENCE [LARGE SCALE GENOMIC DNA]</scope>
    <source>
        <strain evidence="2 3">NRRL 20459</strain>
    </source>
</reference>
<feature type="compositionally biased region" description="Basic and acidic residues" evidence="1">
    <location>
        <begin position="41"/>
        <end position="60"/>
    </location>
</feature>
<feature type="compositionally biased region" description="Polar residues" evidence="1">
    <location>
        <begin position="486"/>
        <end position="502"/>
    </location>
</feature>
<feature type="compositionally biased region" description="Low complexity" evidence="1">
    <location>
        <begin position="129"/>
        <end position="138"/>
    </location>
</feature>
<feature type="region of interest" description="Disordered" evidence="1">
    <location>
        <begin position="1"/>
        <end position="301"/>
    </location>
</feature>
<dbReference type="AlphaFoldDB" id="A0A8H4LHE6"/>
<evidence type="ECO:0000256" key="1">
    <source>
        <dbReference type="SAM" id="MobiDB-lite"/>
    </source>
</evidence>
<dbReference type="EMBL" id="JAADYS010000651">
    <property type="protein sequence ID" value="KAF4468132.1"/>
    <property type="molecule type" value="Genomic_DNA"/>
</dbReference>
<protein>
    <submittedName>
        <fullName evidence="2">Uncharacterized protein</fullName>
    </submittedName>
</protein>
<proteinExistence type="predicted"/>
<gene>
    <name evidence="2" type="ORF">FALBO_4987</name>
</gene>
<evidence type="ECO:0000313" key="2">
    <source>
        <dbReference type="EMBL" id="KAF4468132.1"/>
    </source>
</evidence>
<keyword evidence="3" id="KW-1185">Reference proteome</keyword>
<feature type="compositionally biased region" description="Basic residues" evidence="1">
    <location>
        <begin position="27"/>
        <end position="40"/>
    </location>
</feature>
<feature type="compositionally biased region" description="Polar residues" evidence="1">
    <location>
        <begin position="225"/>
        <end position="237"/>
    </location>
</feature>
<feature type="compositionally biased region" description="Polar residues" evidence="1">
    <location>
        <begin position="156"/>
        <end position="180"/>
    </location>
</feature>
<feature type="region of interest" description="Disordered" evidence="1">
    <location>
        <begin position="479"/>
        <end position="502"/>
    </location>
</feature>
<feature type="compositionally biased region" description="Low complexity" evidence="1">
    <location>
        <begin position="199"/>
        <end position="214"/>
    </location>
</feature>
<comment type="caution">
    <text evidence="2">The sequence shown here is derived from an EMBL/GenBank/DDBJ whole genome shotgun (WGS) entry which is preliminary data.</text>
</comment>
<feature type="compositionally biased region" description="Low complexity" evidence="1">
    <location>
        <begin position="238"/>
        <end position="262"/>
    </location>
</feature>
<organism evidence="2 3">
    <name type="scientific">Fusarium albosuccineum</name>
    <dbReference type="NCBI Taxonomy" id="1237068"/>
    <lineage>
        <taxon>Eukaryota</taxon>
        <taxon>Fungi</taxon>
        <taxon>Dikarya</taxon>
        <taxon>Ascomycota</taxon>
        <taxon>Pezizomycotina</taxon>
        <taxon>Sordariomycetes</taxon>
        <taxon>Hypocreomycetidae</taxon>
        <taxon>Hypocreales</taxon>
        <taxon>Nectriaceae</taxon>
        <taxon>Fusarium</taxon>
        <taxon>Fusarium decemcellulare species complex</taxon>
    </lineage>
</organism>
<accession>A0A8H4LHE6</accession>
<sequence>MGQRTFTVIPAIARSGSPPPPMTSRAAKQRYKQANRMPRRSRSEERREERRLQDRIREEQAAEVAEVNKAKAARKRRAAETKKVQLKQEARRERIRRGLPPQPTSPTQNTIKSFLQGKPNPVPQVFDQPATSTPAEEATAIHHQGECPGASAPGEMSSSVCTTQRLWSEINNEVASISRTRQPRGSPVVQERGEDHGPKSPSSSLGSGRVSFSPFLNTPGRVSCRDSSSLPSTASWNSPLLSSADPDPPTSAQQPPSAASPVSEERGLPEAPDATSLPSPWRLKLRSSRPASPARGGLCSVDGPAIGDSFSSFSSDFPTISQIAEMCSKPQDQPAAARPPLSSNPRMPDGLDSDVLLQFPSLSQQARELELDDVETPLPRLCNGQTASSTIDDTPVIIVLSSEAGLLPDDDALASHKSPASTRTRWPPKRVPRQNIRTLRDPSPCTEQSARRESYKMGAGCVIKHDVPLSPQTVAILAHNGEETSEPSSSLRGLSQDLGSTR</sequence>
<feature type="region of interest" description="Disordered" evidence="1">
    <location>
        <begin position="329"/>
        <end position="353"/>
    </location>
</feature>
<name>A0A8H4LHE6_9HYPO</name>
<feature type="compositionally biased region" description="Basic and acidic residues" evidence="1">
    <location>
        <begin position="78"/>
        <end position="92"/>
    </location>
</feature>
<dbReference type="Proteomes" id="UP000554235">
    <property type="component" value="Unassembled WGS sequence"/>
</dbReference>